<reference evidence="4 5" key="1">
    <citation type="submission" date="2020-08" db="EMBL/GenBank/DDBJ databases">
        <title>Complete Genome Sequence of Effusibacillus dendaii Strain skT53, Isolated from Farmland soil.</title>
        <authorList>
            <person name="Konishi T."/>
            <person name="Kawasaki H."/>
        </authorList>
    </citation>
    <scope>NUCLEOTIDE SEQUENCE [LARGE SCALE GENOMIC DNA]</scope>
    <source>
        <strain evidence="5">skT53</strain>
    </source>
</reference>
<dbReference type="KEGG" id="eff:skT53_30480"/>
<gene>
    <name evidence="4" type="primary">lytH</name>
    <name evidence="4" type="ORF">skT53_30480</name>
</gene>
<dbReference type="GO" id="GO:0004222">
    <property type="term" value="F:metalloendopeptidase activity"/>
    <property type="evidence" value="ECO:0007669"/>
    <property type="project" value="TreeGrafter"/>
</dbReference>
<keyword evidence="5" id="KW-1185">Reference proteome</keyword>
<evidence type="ECO:0000259" key="3">
    <source>
        <dbReference type="Pfam" id="PF01551"/>
    </source>
</evidence>
<feature type="chain" id="PRO_5032462452" evidence="2">
    <location>
        <begin position="25"/>
        <end position="325"/>
    </location>
</feature>
<dbReference type="InterPro" id="IPR011055">
    <property type="entry name" value="Dup_hybrid_motif"/>
</dbReference>
<dbReference type="PANTHER" id="PTHR21666:SF289">
    <property type="entry name" value="L-ALA--D-GLU ENDOPEPTIDASE"/>
    <property type="match status" value="1"/>
</dbReference>
<dbReference type="InterPro" id="IPR050570">
    <property type="entry name" value="Cell_wall_metabolism_enzyme"/>
</dbReference>
<proteinExistence type="predicted"/>
<dbReference type="Proteomes" id="UP000593802">
    <property type="component" value="Chromosome"/>
</dbReference>
<dbReference type="InterPro" id="IPR023346">
    <property type="entry name" value="Lysozyme-like_dom_sf"/>
</dbReference>
<feature type="signal peptide" evidence="2">
    <location>
        <begin position="1"/>
        <end position="24"/>
    </location>
</feature>
<feature type="domain" description="M23ase beta-sheet core" evidence="3">
    <location>
        <begin position="203"/>
        <end position="301"/>
    </location>
</feature>
<evidence type="ECO:0000256" key="2">
    <source>
        <dbReference type="SAM" id="SignalP"/>
    </source>
</evidence>
<dbReference type="SUPFAM" id="SSF51261">
    <property type="entry name" value="Duplicated hybrid motif"/>
    <property type="match status" value="1"/>
</dbReference>
<evidence type="ECO:0000313" key="5">
    <source>
        <dbReference type="Proteomes" id="UP000593802"/>
    </source>
</evidence>
<accession>A0A7I8DCX8</accession>
<dbReference type="InterPro" id="IPR016047">
    <property type="entry name" value="M23ase_b-sheet_dom"/>
</dbReference>
<dbReference type="RefSeq" id="WP_200758715.1">
    <property type="nucleotide sequence ID" value="NZ_AP023366.1"/>
</dbReference>
<dbReference type="Pfam" id="PF01551">
    <property type="entry name" value="Peptidase_M23"/>
    <property type="match status" value="1"/>
</dbReference>
<dbReference type="PANTHER" id="PTHR21666">
    <property type="entry name" value="PEPTIDASE-RELATED"/>
    <property type="match status" value="1"/>
</dbReference>
<sequence length="325" mass="36776">MRTARFLFLCMCCVLGFTVLPLQAAETGEVPQLTDPAQEFRKVAAQTNIPWFYIAAIYQYESSIHNKKKLTSGQSAVQIPAQDWCGPMNPNQLDRDEGTIRVFHGIGRDGNKDGIADPTNQTDVIYSLANLLRSNGLTEDDIQISLWNRYEDTMVVDRVVAFARIYNQFSTADLSQKAFPIPNRYNYSYRSTWGDKRGWGGRRMHEGTDIFADYGTPVVATSYGYVEMKGWNKFGGWRIGIRDLNNVYHYYAHLSAYAKGIQTRSIVTPGQVIGYVGSSGYGKPGTSGKFAPHLHYGMYFDNGTRSYAVDPAPHLRRWELQSRRK</sequence>
<dbReference type="AlphaFoldDB" id="A0A7I8DCX8"/>
<organism evidence="4 5">
    <name type="scientific">Effusibacillus dendaii</name>
    <dbReference type="NCBI Taxonomy" id="2743772"/>
    <lineage>
        <taxon>Bacteria</taxon>
        <taxon>Bacillati</taxon>
        <taxon>Bacillota</taxon>
        <taxon>Bacilli</taxon>
        <taxon>Bacillales</taxon>
        <taxon>Alicyclobacillaceae</taxon>
        <taxon>Effusibacillus</taxon>
    </lineage>
</organism>
<name>A0A7I8DCX8_9BACL</name>
<dbReference type="EMBL" id="AP023366">
    <property type="protein sequence ID" value="BCJ88063.1"/>
    <property type="molecule type" value="Genomic_DNA"/>
</dbReference>
<protein>
    <submittedName>
        <fullName evidence="4">L-Ala--D-Glu endopeptidase</fullName>
    </submittedName>
</protein>
<evidence type="ECO:0000313" key="4">
    <source>
        <dbReference type="EMBL" id="BCJ88063.1"/>
    </source>
</evidence>
<evidence type="ECO:0000256" key="1">
    <source>
        <dbReference type="ARBA" id="ARBA00022729"/>
    </source>
</evidence>
<dbReference type="Gene3D" id="2.70.70.10">
    <property type="entry name" value="Glucose Permease (Domain IIA)"/>
    <property type="match status" value="1"/>
</dbReference>
<dbReference type="CDD" id="cd12797">
    <property type="entry name" value="M23_peptidase"/>
    <property type="match status" value="1"/>
</dbReference>
<keyword evidence="1 2" id="KW-0732">Signal</keyword>
<dbReference type="SUPFAM" id="SSF53955">
    <property type="entry name" value="Lysozyme-like"/>
    <property type="match status" value="1"/>
</dbReference>